<feature type="transmembrane region" description="Helical" evidence="2">
    <location>
        <begin position="120"/>
        <end position="140"/>
    </location>
</feature>
<sequence>MDINMTIVENEQDYSIYSIFKLIEQSSAIIWLRQNFPYLLPLLCLVFNNQIAAENAFEKFIGSRTPDFYNELLAAPINIERIFVHFIDFKLCFFIYCELSNSWIAYSIRKWICTKKFARNWMICTIVTSVLFYSWVFMFAGLEEYRDGLFCGLSSKAHVFGPQMKKQLKPTAIRLLECYCFKTVPEFGHRSTSMQSYNERKFYRNTFYVLCQLFACILIFLESLWYMAKTMTSSDIYSECVLYNEILRRNPKSIKDMFSETKINEIKRFISLNEDIPRIKACAQVFLESRKRPASCAVGSSPTVKKPARSIDSSSDSSDNNTKLLLTNLMFYYIINKHGKGSNGITTKHTEFKSSQYSIKVSEFYMKKKGLFDS</sequence>
<keyword evidence="2" id="KW-0472">Membrane</keyword>
<keyword evidence="3" id="KW-1185">Reference proteome</keyword>
<keyword evidence="2" id="KW-0812">Transmembrane</keyword>
<accession>A0A1I7XCA5</accession>
<proteinExistence type="predicted"/>
<feature type="compositionally biased region" description="Low complexity" evidence="1">
    <location>
        <begin position="310"/>
        <end position="319"/>
    </location>
</feature>
<dbReference type="WBParaSite" id="Hba_14989">
    <property type="protein sequence ID" value="Hba_14989"/>
    <property type="gene ID" value="Hba_14989"/>
</dbReference>
<protein>
    <submittedName>
        <fullName evidence="4">G_PROTEIN_RECEP_F1_2 domain-containing protein</fullName>
    </submittedName>
</protein>
<feature type="region of interest" description="Disordered" evidence="1">
    <location>
        <begin position="297"/>
        <end position="319"/>
    </location>
</feature>
<reference evidence="4" key="1">
    <citation type="submission" date="2016-11" db="UniProtKB">
        <authorList>
            <consortium name="WormBaseParasite"/>
        </authorList>
    </citation>
    <scope>IDENTIFICATION</scope>
</reference>
<organism evidence="3 4">
    <name type="scientific">Heterorhabditis bacteriophora</name>
    <name type="common">Entomopathogenic nematode worm</name>
    <dbReference type="NCBI Taxonomy" id="37862"/>
    <lineage>
        <taxon>Eukaryota</taxon>
        <taxon>Metazoa</taxon>
        <taxon>Ecdysozoa</taxon>
        <taxon>Nematoda</taxon>
        <taxon>Chromadorea</taxon>
        <taxon>Rhabditida</taxon>
        <taxon>Rhabditina</taxon>
        <taxon>Rhabditomorpha</taxon>
        <taxon>Strongyloidea</taxon>
        <taxon>Heterorhabditidae</taxon>
        <taxon>Heterorhabditis</taxon>
    </lineage>
</organism>
<evidence type="ECO:0000256" key="1">
    <source>
        <dbReference type="SAM" id="MobiDB-lite"/>
    </source>
</evidence>
<evidence type="ECO:0000256" key="2">
    <source>
        <dbReference type="SAM" id="Phobius"/>
    </source>
</evidence>
<feature type="transmembrane region" description="Helical" evidence="2">
    <location>
        <begin position="207"/>
        <end position="228"/>
    </location>
</feature>
<name>A0A1I7XCA5_HETBA</name>
<keyword evidence="2" id="KW-1133">Transmembrane helix</keyword>
<evidence type="ECO:0000313" key="3">
    <source>
        <dbReference type="Proteomes" id="UP000095283"/>
    </source>
</evidence>
<dbReference type="Proteomes" id="UP000095283">
    <property type="component" value="Unplaced"/>
</dbReference>
<dbReference type="AlphaFoldDB" id="A0A1I7XCA5"/>
<evidence type="ECO:0000313" key="4">
    <source>
        <dbReference type="WBParaSite" id="Hba_14989"/>
    </source>
</evidence>